<reference evidence="18 19" key="1">
    <citation type="submission" date="2006-07" db="EMBL/GenBank/DDBJ databases">
        <title>Annotation of the draft genome assembly of Chlorobium ferroxidans DSM 13031.</title>
        <authorList>
            <consortium name="US DOE Joint Genome Institute (JGI-ORNL)"/>
            <person name="Larimer F."/>
            <person name="Land M."/>
            <person name="Hauser L."/>
        </authorList>
    </citation>
    <scope>NUCLEOTIDE SEQUENCE [LARGE SCALE GENOMIC DNA]</scope>
    <source>
        <strain evidence="18 19">DSM 13031</strain>
    </source>
</reference>
<evidence type="ECO:0000256" key="6">
    <source>
        <dbReference type="ARBA" id="ARBA00022516"/>
    </source>
</evidence>
<gene>
    <name evidence="18" type="ORF">CferDRAFT_1993</name>
</gene>
<dbReference type="InterPro" id="IPR004570">
    <property type="entry name" value="Phosphatidylglycerol_P_synth"/>
</dbReference>
<evidence type="ECO:0000256" key="2">
    <source>
        <dbReference type="ARBA" id="ARBA00005042"/>
    </source>
</evidence>
<keyword evidence="13" id="KW-1208">Phospholipid metabolism</keyword>
<evidence type="ECO:0000256" key="3">
    <source>
        <dbReference type="ARBA" id="ARBA00010441"/>
    </source>
</evidence>
<keyword evidence="6" id="KW-0444">Lipid biosynthesis</keyword>
<proteinExistence type="inferred from homology"/>
<keyword evidence="11 17" id="KW-0472">Membrane</keyword>
<dbReference type="GO" id="GO:0008444">
    <property type="term" value="F:CDP-diacylglycerol-glycerol-3-phosphate 3-phosphatidyltransferase activity"/>
    <property type="evidence" value="ECO:0007669"/>
    <property type="project" value="UniProtKB-UniRule"/>
</dbReference>
<evidence type="ECO:0000256" key="4">
    <source>
        <dbReference type="ARBA" id="ARBA00013170"/>
    </source>
</evidence>
<dbReference type="PIRSF" id="PIRSF000847">
    <property type="entry name" value="Phos_ph_gly_syn"/>
    <property type="match status" value="1"/>
</dbReference>
<evidence type="ECO:0000256" key="13">
    <source>
        <dbReference type="ARBA" id="ARBA00023264"/>
    </source>
</evidence>
<evidence type="ECO:0000313" key="18">
    <source>
        <dbReference type="EMBL" id="EAT59986.1"/>
    </source>
</evidence>
<comment type="similarity">
    <text evidence="3 16">Belongs to the CDP-alcohol phosphatidyltransferase class-I family.</text>
</comment>
<keyword evidence="10" id="KW-0443">Lipid metabolism</keyword>
<comment type="subcellular location">
    <subcellularLocation>
        <location evidence="1">Membrane</location>
        <topology evidence="1">Multi-pass membrane protein</topology>
    </subcellularLocation>
</comment>
<dbReference type="InterPro" id="IPR048254">
    <property type="entry name" value="CDP_ALCOHOL_P_TRANSF_CS"/>
</dbReference>
<keyword evidence="7 16" id="KW-0808">Transferase</keyword>
<organism evidence="18 19">
    <name type="scientific">Chlorobium ferrooxidans DSM 13031</name>
    <dbReference type="NCBI Taxonomy" id="377431"/>
    <lineage>
        <taxon>Bacteria</taxon>
        <taxon>Pseudomonadati</taxon>
        <taxon>Chlorobiota</taxon>
        <taxon>Chlorobiia</taxon>
        <taxon>Chlorobiales</taxon>
        <taxon>Chlorobiaceae</taxon>
        <taxon>Chlorobium/Pelodictyon group</taxon>
        <taxon>Chlorobium</taxon>
    </lineage>
</organism>
<keyword evidence="19" id="KW-1185">Reference proteome</keyword>
<accession>Q0YUP6</accession>
<dbReference type="Proteomes" id="UP000004162">
    <property type="component" value="Unassembled WGS sequence"/>
</dbReference>
<dbReference type="InterPro" id="IPR043130">
    <property type="entry name" value="CDP-OH_PTrfase_TM_dom"/>
</dbReference>
<comment type="caution">
    <text evidence="18">The sequence shown here is derived from an EMBL/GenBank/DDBJ whole genome shotgun (WGS) entry which is preliminary data.</text>
</comment>
<dbReference type="Gene3D" id="1.20.120.1760">
    <property type="match status" value="1"/>
</dbReference>
<feature type="transmembrane region" description="Helical" evidence="17">
    <location>
        <begin position="57"/>
        <end position="75"/>
    </location>
</feature>
<dbReference type="PANTHER" id="PTHR14269">
    <property type="entry name" value="CDP-DIACYLGLYCEROL--GLYCEROL-3-PHOSPHATE 3-PHOSPHATIDYLTRANSFERASE-RELATED"/>
    <property type="match status" value="1"/>
</dbReference>
<comment type="catalytic activity">
    <reaction evidence="14">
        <text>a CDP-1,2-diacyl-sn-glycerol + sn-glycerol 3-phosphate = a 1,2-diacyl-sn-glycero-3-phospho-(1'-sn-glycero-3'-phosphate) + CMP + H(+)</text>
        <dbReference type="Rhea" id="RHEA:12593"/>
        <dbReference type="ChEBI" id="CHEBI:15378"/>
        <dbReference type="ChEBI" id="CHEBI:57597"/>
        <dbReference type="ChEBI" id="CHEBI:58332"/>
        <dbReference type="ChEBI" id="CHEBI:60110"/>
        <dbReference type="ChEBI" id="CHEBI:60377"/>
        <dbReference type="EC" id="2.7.8.5"/>
    </reaction>
</comment>
<evidence type="ECO:0000256" key="7">
    <source>
        <dbReference type="ARBA" id="ARBA00022679"/>
    </source>
</evidence>
<dbReference type="Pfam" id="PF01066">
    <property type="entry name" value="CDP-OH_P_transf"/>
    <property type="match status" value="1"/>
</dbReference>
<evidence type="ECO:0000256" key="1">
    <source>
        <dbReference type="ARBA" id="ARBA00004141"/>
    </source>
</evidence>
<evidence type="ECO:0000256" key="8">
    <source>
        <dbReference type="ARBA" id="ARBA00022692"/>
    </source>
</evidence>
<evidence type="ECO:0000256" key="11">
    <source>
        <dbReference type="ARBA" id="ARBA00023136"/>
    </source>
</evidence>
<feature type="transmembrane region" description="Helical" evidence="17">
    <location>
        <begin position="195"/>
        <end position="213"/>
    </location>
</feature>
<evidence type="ECO:0000256" key="5">
    <source>
        <dbReference type="ARBA" id="ARBA00014944"/>
    </source>
</evidence>
<dbReference type="GO" id="GO:0046474">
    <property type="term" value="P:glycerophospholipid biosynthetic process"/>
    <property type="evidence" value="ECO:0007669"/>
    <property type="project" value="TreeGrafter"/>
</dbReference>
<dbReference type="NCBIfam" id="TIGR00560">
    <property type="entry name" value="pgsA"/>
    <property type="match status" value="1"/>
</dbReference>
<evidence type="ECO:0000256" key="17">
    <source>
        <dbReference type="SAM" id="Phobius"/>
    </source>
</evidence>
<feature type="transmembrane region" description="Helical" evidence="17">
    <location>
        <begin position="158"/>
        <end position="175"/>
    </location>
</feature>
<dbReference type="AlphaFoldDB" id="Q0YUP6"/>
<keyword evidence="9 17" id="KW-1133">Transmembrane helix</keyword>
<dbReference type="EC" id="2.7.8.5" evidence="4 15"/>
<keyword evidence="8 17" id="KW-0812">Transmembrane</keyword>
<evidence type="ECO:0000256" key="9">
    <source>
        <dbReference type="ARBA" id="ARBA00022989"/>
    </source>
</evidence>
<evidence type="ECO:0000256" key="12">
    <source>
        <dbReference type="ARBA" id="ARBA00023209"/>
    </source>
</evidence>
<keyword evidence="12" id="KW-0594">Phospholipid biosynthesis</keyword>
<dbReference type="InterPro" id="IPR050324">
    <property type="entry name" value="CDP-alcohol_PTase-I"/>
</dbReference>
<dbReference type="PANTHER" id="PTHR14269:SF62">
    <property type="entry name" value="CDP-DIACYLGLYCEROL--GLYCEROL-3-PHOSPHATE 3-PHOSPHATIDYLTRANSFERASE 1, CHLOROPLASTIC"/>
    <property type="match status" value="1"/>
</dbReference>
<dbReference type="GO" id="GO:0016020">
    <property type="term" value="C:membrane"/>
    <property type="evidence" value="ECO:0007669"/>
    <property type="project" value="UniProtKB-SubCell"/>
</dbReference>
<dbReference type="PROSITE" id="PS00379">
    <property type="entry name" value="CDP_ALCOHOL_P_TRANSF"/>
    <property type="match status" value="1"/>
</dbReference>
<dbReference type="InterPro" id="IPR000462">
    <property type="entry name" value="CDP-OH_P_trans"/>
</dbReference>
<evidence type="ECO:0000256" key="15">
    <source>
        <dbReference type="NCBIfam" id="TIGR00560"/>
    </source>
</evidence>
<reference evidence="18 19" key="2">
    <citation type="submission" date="2006-07" db="EMBL/GenBank/DDBJ databases">
        <title>Sequencing of the draft genome and assembly of Chlorobium ferroxidans DSM 13031.</title>
        <authorList>
            <consortium name="US DOE Joint Genome Institute (JGI-PGF)"/>
            <person name="Copeland A."/>
            <person name="Lucas S."/>
            <person name="Lapidus A."/>
            <person name="Barry K."/>
            <person name="Glavina del Rio T."/>
            <person name="Dalin E."/>
            <person name="Tice H."/>
            <person name="Bruce D."/>
            <person name="Pitluck S."/>
            <person name="Richardson P."/>
        </authorList>
    </citation>
    <scope>NUCLEOTIDE SEQUENCE [LARGE SCALE GENOMIC DNA]</scope>
    <source>
        <strain evidence="18 19">DSM 13031</strain>
    </source>
</reference>
<protein>
    <recommendedName>
        <fullName evidence="5 15">CDP-diacylglycerol--glycerol-3-phosphate 3-phosphatidyltransferase</fullName>
        <ecNumber evidence="4 15">2.7.8.5</ecNumber>
    </recommendedName>
</protein>
<evidence type="ECO:0000313" key="19">
    <source>
        <dbReference type="Proteomes" id="UP000004162"/>
    </source>
</evidence>
<evidence type="ECO:0000256" key="16">
    <source>
        <dbReference type="RuleBase" id="RU003750"/>
    </source>
</evidence>
<evidence type="ECO:0000256" key="10">
    <source>
        <dbReference type="ARBA" id="ARBA00023098"/>
    </source>
</evidence>
<name>Q0YUP6_9CHLB</name>
<comment type="pathway">
    <text evidence="2">Phospholipid metabolism; phosphatidylglycerol biosynthesis; phosphatidylglycerol from CDP-diacylglycerol: step 1/2.</text>
</comment>
<evidence type="ECO:0000256" key="14">
    <source>
        <dbReference type="ARBA" id="ARBA00048586"/>
    </source>
</evidence>
<dbReference type="EMBL" id="AASE01000001">
    <property type="protein sequence ID" value="EAT59986.1"/>
    <property type="molecule type" value="Genomic_DNA"/>
</dbReference>
<sequence length="227" mass="25978">MPKSATCWPCAVFSAFNHKIIVKDTYQELLTVPNQLTVLRILLVPVFVLLLLQPDPWLQLIGVIVFIFASLTDLYDGYHARKYGVTTRLGAFLDPLADKFLITAAFLLYVWMGYLVLWMAILVIIRDVLITGLRIYAEIKDRPVVTSMEAKYKTLVQNLFVYVIMLLVLMKEPAFSGKGVSRMINTFLLSDYLDYIMLGVTAFTVYTGISYLVSNWKVYLQNPLQNR</sequence>